<accession>A0A8E2DY48</accession>
<evidence type="ECO:0000313" key="4">
    <source>
        <dbReference type="EMBL" id="OCK73755.1"/>
    </source>
</evidence>
<reference evidence="4 5" key="1">
    <citation type="journal article" date="2016" name="Nat. Commun.">
        <title>Ectomycorrhizal ecology is imprinted in the genome of the dominant symbiotic fungus Cenococcum geophilum.</title>
        <authorList>
            <consortium name="DOE Joint Genome Institute"/>
            <person name="Peter M."/>
            <person name="Kohler A."/>
            <person name="Ohm R.A."/>
            <person name="Kuo A."/>
            <person name="Krutzmann J."/>
            <person name="Morin E."/>
            <person name="Arend M."/>
            <person name="Barry K.W."/>
            <person name="Binder M."/>
            <person name="Choi C."/>
            <person name="Clum A."/>
            <person name="Copeland A."/>
            <person name="Grisel N."/>
            <person name="Haridas S."/>
            <person name="Kipfer T."/>
            <person name="LaButti K."/>
            <person name="Lindquist E."/>
            <person name="Lipzen A."/>
            <person name="Maire R."/>
            <person name="Meier B."/>
            <person name="Mihaltcheva S."/>
            <person name="Molinier V."/>
            <person name="Murat C."/>
            <person name="Poggeler S."/>
            <person name="Quandt C.A."/>
            <person name="Sperisen C."/>
            <person name="Tritt A."/>
            <person name="Tisserant E."/>
            <person name="Crous P.W."/>
            <person name="Henrissat B."/>
            <person name="Nehls U."/>
            <person name="Egli S."/>
            <person name="Spatafora J.W."/>
            <person name="Grigoriev I.V."/>
            <person name="Martin F.M."/>
        </authorList>
    </citation>
    <scope>NUCLEOTIDE SEQUENCE [LARGE SCALE GENOMIC DNA]</scope>
    <source>
        <strain evidence="4 5">CBS 459.81</strain>
    </source>
</reference>
<keyword evidence="3" id="KW-1133">Transmembrane helix</keyword>
<dbReference type="OrthoDB" id="5205900at2759"/>
<keyword evidence="3" id="KW-0812">Transmembrane</keyword>
<dbReference type="AlphaFoldDB" id="A0A8E2DY48"/>
<keyword evidence="5" id="KW-1185">Reference proteome</keyword>
<name>A0A8E2DY48_9PEZI</name>
<comment type="similarity">
    <text evidence="1">Belongs to the fungal fucose-specific lectin family.</text>
</comment>
<dbReference type="InterPro" id="IPR012475">
    <property type="entry name" value="Fungal_lectin"/>
</dbReference>
<evidence type="ECO:0000256" key="2">
    <source>
        <dbReference type="SAM" id="MobiDB-lite"/>
    </source>
</evidence>
<feature type="transmembrane region" description="Helical" evidence="3">
    <location>
        <begin position="71"/>
        <end position="94"/>
    </location>
</feature>
<evidence type="ECO:0000256" key="3">
    <source>
        <dbReference type="SAM" id="Phobius"/>
    </source>
</evidence>
<sequence>MGKHRCSDLEGLQVVHEPHSTLEVNVHDQDTRKEAVNQTQETFDALHYPENFATTSSPSPTRLLFGVRRKVFFISIAVTLIVVAAVAGGVAGALTKKSNATTPPTSSPSPYATAPSATAPSPSSTTYPMSPNSKLAAIAWNDTNGVTFQRLYYQNTNNAISESAWNSSGQAWYVNGNVITNAKNGTAIAATVTGPPDWPFQITVYIMNEAGTITERNFNSDNTWSDGPLTSENIRASQNSSLTAVYHRHTDCPLCPNTQLLIYQNETMEWNLGNETASGWVWRKLPANPIAGSPSALSLYSQPSNFTAQLRFWYLFPNPSGNDNVVCGLDWTVPAEDAEAAANGNWANRESNCLSKAVVPSTASIASFTYGTAKNGLNIFMDILNSNSNKGVTNQPWLGSNGGFWADAQTPFVMSSVDANSPLAANAEAHVFGFVDGKVNEFVLAIDGVTWNLVGGVAT</sequence>
<dbReference type="Pfam" id="PF07938">
    <property type="entry name" value="Fungal_lectin"/>
    <property type="match status" value="1"/>
</dbReference>
<keyword evidence="3" id="KW-0472">Membrane</keyword>
<evidence type="ECO:0000313" key="5">
    <source>
        <dbReference type="Proteomes" id="UP000250266"/>
    </source>
</evidence>
<dbReference type="SUPFAM" id="SSF89372">
    <property type="entry name" value="Fucose-specific lectin"/>
    <property type="match status" value="1"/>
</dbReference>
<organism evidence="4 5">
    <name type="scientific">Lepidopterella palustris CBS 459.81</name>
    <dbReference type="NCBI Taxonomy" id="1314670"/>
    <lineage>
        <taxon>Eukaryota</taxon>
        <taxon>Fungi</taxon>
        <taxon>Dikarya</taxon>
        <taxon>Ascomycota</taxon>
        <taxon>Pezizomycotina</taxon>
        <taxon>Dothideomycetes</taxon>
        <taxon>Pleosporomycetidae</taxon>
        <taxon>Mytilinidiales</taxon>
        <taxon>Argynnaceae</taxon>
        <taxon>Lepidopterella</taxon>
    </lineage>
</organism>
<gene>
    <name evidence="4" type="ORF">K432DRAFT_447669</name>
</gene>
<dbReference type="Gene3D" id="2.120.10.70">
    <property type="entry name" value="Fucose-specific lectin"/>
    <property type="match status" value="1"/>
</dbReference>
<evidence type="ECO:0000256" key="1">
    <source>
        <dbReference type="ARBA" id="ARBA00009042"/>
    </source>
</evidence>
<evidence type="ECO:0008006" key="6">
    <source>
        <dbReference type="Google" id="ProtNLM"/>
    </source>
</evidence>
<proteinExistence type="inferred from homology"/>
<dbReference type="EMBL" id="KV745664">
    <property type="protein sequence ID" value="OCK73755.1"/>
    <property type="molecule type" value="Genomic_DNA"/>
</dbReference>
<dbReference type="Proteomes" id="UP000250266">
    <property type="component" value="Unassembled WGS sequence"/>
</dbReference>
<feature type="region of interest" description="Disordered" evidence="2">
    <location>
        <begin position="95"/>
        <end position="128"/>
    </location>
</feature>
<protein>
    <recommendedName>
        <fullName evidence="6">Fucose-specific lectin</fullName>
    </recommendedName>
</protein>